<keyword evidence="5" id="KW-1185">Reference proteome</keyword>
<organism evidence="4 5">
    <name type="scientific">Cochliobolus sativus (strain ND90Pr / ATCC 201652)</name>
    <name type="common">Common root rot and spot blotch fungus</name>
    <name type="synonym">Bipolaris sorokiniana</name>
    <dbReference type="NCBI Taxonomy" id="665912"/>
    <lineage>
        <taxon>Eukaryota</taxon>
        <taxon>Fungi</taxon>
        <taxon>Dikarya</taxon>
        <taxon>Ascomycota</taxon>
        <taxon>Pezizomycotina</taxon>
        <taxon>Dothideomycetes</taxon>
        <taxon>Pleosporomycetidae</taxon>
        <taxon>Pleosporales</taxon>
        <taxon>Pleosporineae</taxon>
        <taxon>Pleosporaceae</taxon>
        <taxon>Bipolaris</taxon>
    </lineage>
</organism>
<evidence type="ECO:0000313" key="4">
    <source>
        <dbReference type="EMBL" id="EMD61649.1"/>
    </source>
</evidence>
<keyword evidence="1" id="KW-0479">Metal-binding</keyword>
<dbReference type="GeneID" id="19134828"/>
<name>M2R369_COCSN</name>
<evidence type="ECO:0000313" key="5">
    <source>
        <dbReference type="Proteomes" id="UP000016934"/>
    </source>
</evidence>
<dbReference type="KEGG" id="bsc:COCSADRAFT_233770"/>
<evidence type="ECO:0000256" key="1">
    <source>
        <dbReference type="PROSITE-ProRule" id="PRU00042"/>
    </source>
</evidence>
<feature type="compositionally biased region" description="Basic and acidic residues" evidence="2">
    <location>
        <begin position="430"/>
        <end position="441"/>
    </location>
</feature>
<accession>M2R369</accession>
<dbReference type="eggNOG" id="ENOG502T5Y0">
    <property type="taxonomic scope" value="Eukaryota"/>
</dbReference>
<feature type="region of interest" description="Disordered" evidence="2">
    <location>
        <begin position="297"/>
        <end position="316"/>
    </location>
</feature>
<dbReference type="OrthoDB" id="3691065at2759"/>
<dbReference type="InterPro" id="IPR013087">
    <property type="entry name" value="Znf_C2H2_type"/>
</dbReference>
<feature type="compositionally biased region" description="Polar residues" evidence="2">
    <location>
        <begin position="7"/>
        <end position="24"/>
    </location>
</feature>
<dbReference type="GO" id="GO:0008270">
    <property type="term" value="F:zinc ion binding"/>
    <property type="evidence" value="ECO:0007669"/>
    <property type="project" value="UniProtKB-KW"/>
</dbReference>
<evidence type="ECO:0000256" key="2">
    <source>
        <dbReference type="SAM" id="MobiDB-lite"/>
    </source>
</evidence>
<dbReference type="OMA" id="PQICCEY"/>
<dbReference type="RefSeq" id="XP_007702940.1">
    <property type="nucleotide sequence ID" value="XM_007704750.1"/>
</dbReference>
<dbReference type="EMBL" id="KB445648">
    <property type="protein sequence ID" value="EMD61649.1"/>
    <property type="molecule type" value="Genomic_DNA"/>
</dbReference>
<feature type="compositionally biased region" description="Polar residues" evidence="2">
    <location>
        <begin position="383"/>
        <end position="426"/>
    </location>
</feature>
<dbReference type="HOGENOM" id="CLU_613916_0_0_1"/>
<feature type="domain" description="C2H2-type" evidence="3">
    <location>
        <begin position="352"/>
        <end position="380"/>
    </location>
</feature>
<gene>
    <name evidence="4" type="ORF">COCSADRAFT_233770</name>
</gene>
<feature type="region of interest" description="Disordered" evidence="2">
    <location>
        <begin position="40"/>
        <end position="78"/>
    </location>
</feature>
<feature type="compositionally biased region" description="Polar residues" evidence="2">
    <location>
        <begin position="91"/>
        <end position="115"/>
    </location>
</feature>
<feature type="compositionally biased region" description="Basic and acidic residues" evidence="2">
    <location>
        <begin position="125"/>
        <end position="134"/>
    </location>
</feature>
<proteinExistence type="predicted"/>
<feature type="compositionally biased region" description="Polar residues" evidence="2">
    <location>
        <begin position="236"/>
        <end position="256"/>
    </location>
</feature>
<dbReference type="Gene3D" id="3.30.160.60">
    <property type="entry name" value="Classic Zinc Finger"/>
    <property type="match status" value="1"/>
</dbReference>
<protein>
    <recommendedName>
        <fullName evidence="3">C2H2-type domain-containing protein</fullName>
    </recommendedName>
</protein>
<sequence length="441" mass="49243">MYRQLLSKGSNSPPNRYPSPQNRTVRPYTDVVAGYQNQASGSNLQRGYGWTPSPQQQSGQRVHDTQSQRTGHLSATRRLTYAEVARKQTPVASQYNSARPLGASSTLAENLQTWSPPRRGPGTVNRRDYAKDPTEDIMSDPDLLSDERLLLMFTNEGNSEGAREPPPYNSMASGMSMLPTLSRPVLEKLTKDDGPWSTFQLQAMPQTGPGAFQANRTGEATYLAAPGIHNLLDSQGPSQYINYASQHDQPTESRSGYGQARGRPTQNMDHQRAPRQVHSNQHASGGANFRQTNTDLLAWSGDGRSHPSASTTSIHPEYRHCPYCDAQFKGNKDGKGNLARHIRHKHTDRPQICCEYCGQLFKRTDARLKHHRKKHQSFPPPKSNSQKSRQSSTQFQAGTQYEVYSTGSGSFNDFETSQDYNANMEQPYQHADDLRGLADPY</sequence>
<dbReference type="AlphaFoldDB" id="M2R369"/>
<evidence type="ECO:0000259" key="3">
    <source>
        <dbReference type="PROSITE" id="PS50157"/>
    </source>
</evidence>
<dbReference type="Proteomes" id="UP000016934">
    <property type="component" value="Unassembled WGS sequence"/>
</dbReference>
<dbReference type="PROSITE" id="PS50157">
    <property type="entry name" value="ZINC_FINGER_C2H2_2"/>
    <property type="match status" value="1"/>
</dbReference>
<keyword evidence="1" id="KW-0862">Zinc</keyword>
<keyword evidence="1" id="KW-0863">Zinc-finger</keyword>
<reference evidence="4 5" key="1">
    <citation type="journal article" date="2012" name="PLoS Pathog.">
        <title>Diverse lifestyles and strategies of plant pathogenesis encoded in the genomes of eighteen Dothideomycetes fungi.</title>
        <authorList>
            <person name="Ohm R.A."/>
            <person name="Feau N."/>
            <person name="Henrissat B."/>
            <person name="Schoch C.L."/>
            <person name="Horwitz B.A."/>
            <person name="Barry K.W."/>
            <person name="Condon B.J."/>
            <person name="Copeland A.C."/>
            <person name="Dhillon B."/>
            <person name="Glaser F."/>
            <person name="Hesse C.N."/>
            <person name="Kosti I."/>
            <person name="LaButti K."/>
            <person name="Lindquist E.A."/>
            <person name="Lucas S."/>
            <person name="Salamov A.A."/>
            <person name="Bradshaw R.E."/>
            <person name="Ciuffetti L."/>
            <person name="Hamelin R.C."/>
            <person name="Kema G.H.J."/>
            <person name="Lawrence C."/>
            <person name="Scott J.A."/>
            <person name="Spatafora J.W."/>
            <person name="Turgeon B.G."/>
            <person name="de Wit P.J.G.M."/>
            <person name="Zhong S."/>
            <person name="Goodwin S.B."/>
            <person name="Grigoriev I.V."/>
        </authorList>
    </citation>
    <scope>NUCLEOTIDE SEQUENCE [LARGE SCALE GENOMIC DNA]</scope>
    <source>
        <strain evidence="5">ND90Pr / ATCC 201652</strain>
    </source>
</reference>
<reference evidence="5" key="2">
    <citation type="journal article" date="2013" name="PLoS Genet.">
        <title>Comparative genome structure, secondary metabolite, and effector coding capacity across Cochliobolus pathogens.</title>
        <authorList>
            <person name="Condon B.J."/>
            <person name="Leng Y."/>
            <person name="Wu D."/>
            <person name="Bushley K.E."/>
            <person name="Ohm R.A."/>
            <person name="Otillar R."/>
            <person name="Martin J."/>
            <person name="Schackwitz W."/>
            <person name="Grimwood J."/>
            <person name="MohdZainudin N."/>
            <person name="Xue C."/>
            <person name="Wang R."/>
            <person name="Manning V.A."/>
            <person name="Dhillon B."/>
            <person name="Tu Z.J."/>
            <person name="Steffenson B.J."/>
            <person name="Salamov A."/>
            <person name="Sun H."/>
            <person name="Lowry S."/>
            <person name="LaButti K."/>
            <person name="Han J."/>
            <person name="Copeland A."/>
            <person name="Lindquist E."/>
            <person name="Barry K."/>
            <person name="Schmutz J."/>
            <person name="Baker S.E."/>
            <person name="Ciuffetti L.M."/>
            <person name="Grigoriev I.V."/>
            <person name="Zhong S."/>
            <person name="Turgeon B.G."/>
        </authorList>
    </citation>
    <scope>NUCLEOTIDE SEQUENCE [LARGE SCALE GENOMIC DNA]</scope>
    <source>
        <strain evidence="5">ND90Pr / ATCC 201652</strain>
    </source>
</reference>
<feature type="region of interest" description="Disordered" evidence="2">
    <location>
        <begin position="367"/>
        <end position="441"/>
    </location>
</feature>
<dbReference type="PROSITE" id="PS00028">
    <property type="entry name" value="ZINC_FINGER_C2H2_1"/>
    <property type="match status" value="1"/>
</dbReference>
<feature type="compositionally biased region" description="Polar residues" evidence="2">
    <location>
        <begin position="277"/>
        <end position="288"/>
    </location>
</feature>
<feature type="region of interest" description="Disordered" evidence="2">
    <location>
        <begin position="1"/>
        <end position="24"/>
    </location>
</feature>
<feature type="region of interest" description="Disordered" evidence="2">
    <location>
        <begin position="236"/>
        <end position="288"/>
    </location>
</feature>
<feature type="region of interest" description="Disordered" evidence="2">
    <location>
        <begin position="91"/>
        <end position="140"/>
    </location>
</feature>